<gene>
    <name evidence="7" type="primary">rmuC</name>
    <name evidence="7" type="ordered locus">MARTH_orf523</name>
</gene>
<organism evidence="7 8">
    <name type="scientific">Metamycoplasma arthritidis (strain 158L3-1)</name>
    <name type="common">Mycoplasma arthritidis</name>
    <dbReference type="NCBI Taxonomy" id="243272"/>
    <lineage>
        <taxon>Bacteria</taxon>
        <taxon>Bacillati</taxon>
        <taxon>Mycoplasmatota</taxon>
        <taxon>Mycoplasmoidales</taxon>
        <taxon>Metamycoplasmataceae</taxon>
        <taxon>Metamycoplasma</taxon>
    </lineage>
</organism>
<dbReference type="Gene3D" id="1.20.5.1230">
    <property type="entry name" value="Apolipoprotein A-I"/>
    <property type="match status" value="1"/>
</dbReference>
<evidence type="ECO:0000256" key="4">
    <source>
        <dbReference type="ARBA" id="ARBA00023172"/>
    </source>
</evidence>
<dbReference type="InterPro" id="IPR003798">
    <property type="entry name" value="DNA_recombination_RmuC"/>
</dbReference>
<protein>
    <submittedName>
        <fullName evidence="7">RmuC domain protein</fullName>
    </submittedName>
</protein>
<dbReference type="Proteomes" id="UP000008812">
    <property type="component" value="Chromosome"/>
</dbReference>
<evidence type="ECO:0000256" key="6">
    <source>
        <dbReference type="SAM" id="Phobius"/>
    </source>
</evidence>
<evidence type="ECO:0000256" key="3">
    <source>
        <dbReference type="ARBA" id="ARBA00023054"/>
    </source>
</evidence>
<keyword evidence="4" id="KW-0233">DNA recombination</keyword>
<reference evidence="7 8" key="1">
    <citation type="journal article" date="2008" name="Infect. Immun.">
        <title>Genome of Mycoplasma arthritidis.</title>
        <authorList>
            <person name="Dybvig K."/>
            <person name="Zuhua C."/>
            <person name="Lao P."/>
            <person name="Jordan D.S."/>
            <person name="French C.T."/>
            <person name="Tu A.H."/>
            <person name="Loraine A.E."/>
        </authorList>
    </citation>
    <scope>NUCLEOTIDE SEQUENCE [LARGE SCALE GENOMIC DNA]</scope>
    <source>
        <strain evidence="7 8">158L3-1</strain>
    </source>
</reference>
<dbReference type="PANTHER" id="PTHR30563">
    <property type="entry name" value="DNA RECOMBINATION PROTEIN RMUC"/>
    <property type="match status" value="1"/>
</dbReference>
<keyword evidence="8" id="KW-1185">Reference proteome</keyword>
<dbReference type="GO" id="GO:0006310">
    <property type="term" value="P:DNA recombination"/>
    <property type="evidence" value="ECO:0007669"/>
    <property type="project" value="UniProtKB-KW"/>
</dbReference>
<dbReference type="AlphaFoldDB" id="B3PMT9"/>
<keyword evidence="3 5" id="KW-0175">Coiled coil</keyword>
<evidence type="ECO:0000256" key="5">
    <source>
        <dbReference type="SAM" id="Coils"/>
    </source>
</evidence>
<dbReference type="RefSeq" id="WP_012498298.1">
    <property type="nucleotide sequence ID" value="NC_011025.1"/>
</dbReference>
<accession>B3PMT9</accession>
<dbReference type="Pfam" id="PF02646">
    <property type="entry name" value="RmuC"/>
    <property type="match status" value="1"/>
</dbReference>
<evidence type="ECO:0000313" key="8">
    <source>
        <dbReference type="Proteomes" id="UP000008812"/>
    </source>
</evidence>
<dbReference type="PANTHER" id="PTHR30563:SF0">
    <property type="entry name" value="DNA RECOMBINATION PROTEIN RMUC"/>
    <property type="match status" value="1"/>
</dbReference>
<proteinExistence type="inferred from homology"/>
<dbReference type="SUPFAM" id="SSF58113">
    <property type="entry name" value="Apolipoprotein A-I"/>
    <property type="match status" value="1"/>
</dbReference>
<evidence type="ECO:0000256" key="1">
    <source>
        <dbReference type="ARBA" id="ARBA00003416"/>
    </source>
</evidence>
<comment type="function">
    <text evidence="1">Involved in DNA recombination.</text>
</comment>
<comment type="similarity">
    <text evidence="2">Belongs to the RmuC family.</text>
</comment>
<sequence>MLIALIILTTIALLGIIATIIVQLYFQKKALNKPQIKNEEIAEQIKNQLKPELETIKRDMSDSIKEDLVRKLNENKELVESKLNFLSQRFLEINQKNISNLNEELKKSPEAINVKFDDLRTNLDRKLKDLSEATDRQVAKIKEEINEHFKSKVQEKLEEQFKDIQDEMLKLRTSVTDFKTLQTDVQELNKIFTNSKLRGNYGEMNLETLLKDMFTQDNWAKNVNIKKLSADEDSLKNATIDPTEDDINYKTMVDFVVKHYENNELKYIPIDCKFPLEDYNRYLETGDLKYKKDLISRVKKMAKDIATKYINPPITTNYAVMYIPSESILAELIDGQDGFDVILNLEEKKILCLGPLQINLFLSNLRYNTKQYQMNKNSEKILALFEKTRKIFKSTLENLEKTKNSSNKITENIEKTLRDLGKINNNFLVLEGKPNLLENYENGEQNKEENDDY</sequence>
<feature type="coiled-coil region" evidence="5">
    <location>
        <begin position="116"/>
        <end position="174"/>
    </location>
</feature>
<dbReference type="eggNOG" id="COG1322">
    <property type="taxonomic scope" value="Bacteria"/>
</dbReference>
<dbReference type="HOGENOM" id="CLU_603847_0_0_14"/>
<keyword evidence="6" id="KW-0812">Transmembrane</keyword>
<evidence type="ECO:0000256" key="2">
    <source>
        <dbReference type="ARBA" id="ARBA00009840"/>
    </source>
</evidence>
<name>B3PMT9_META1</name>
<keyword evidence="6" id="KW-1133">Transmembrane helix</keyword>
<dbReference type="STRING" id="243272.MARTH_orf523"/>
<evidence type="ECO:0000313" key="7">
    <source>
        <dbReference type="EMBL" id="ACF07341.1"/>
    </source>
</evidence>
<feature type="transmembrane region" description="Helical" evidence="6">
    <location>
        <begin position="6"/>
        <end position="26"/>
    </location>
</feature>
<keyword evidence="6" id="KW-0472">Membrane</keyword>
<dbReference type="EMBL" id="CP001047">
    <property type="protein sequence ID" value="ACF07341.1"/>
    <property type="molecule type" value="Genomic_DNA"/>
</dbReference>
<dbReference type="KEGG" id="mat:MARTH_orf523"/>